<reference evidence="2" key="1">
    <citation type="submission" date="2016-12" db="EMBL/GenBank/DDBJ databases">
        <title>Discovery of methanogenic haloarchaea.</title>
        <authorList>
            <person name="Sorokin D.Y."/>
            <person name="Makarova K.S."/>
            <person name="Abbas B."/>
            <person name="Ferrer M."/>
            <person name="Golyshin P.N."/>
        </authorList>
    </citation>
    <scope>NUCLEOTIDE SEQUENCE [LARGE SCALE GENOMIC DNA]</scope>
    <source>
        <strain evidence="2">HMET1</strain>
    </source>
</reference>
<evidence type="ECO:0000313" key="2">
    <source>
        <dbReference type="EMBL" id="OKY78298.1"/>
    </source>
</evidence>
<feature type="compositionally biased region" description="Basic and acidic residues" evidence="1">
    <location>
        <begin position="56"/>
        <end position="66"/>
    </location>
</feature>
<name>A0A1Q6DVC8_METT1</name>
<dbReference type="EMBL" id="MSDW01000001">
    <property type="protein sequence ID" value="OKY78298.1"/>
    <property type="molecule type" value="Genomic_DNA"/>
</dbReference>
<keyword evidence="3" id="KW-1185">Reference proteome</keyword>
<protein>
    <submittedName>
        <fullName evidence="2">Uncharacterized protein</fullName>
    </submittedName>
</protein>
<feature type="region of interest" description="Disordered" evidence="1">
    <location>
        <begin position="45"/>
        <end position="73"/>
    </location>
</feature>
<dbReference type="InParanoid" id="A0A1Q6DVC8"/>
<accession>A0A1Q6DVC8</accession>
<organism evidence="2 3">
    <name type="scientific">Methanohalarchaeum thermophilum</name>
    <dbReference type="NCBI Taxonomy" id="1903181"/>
    <lineage>
        <taxon>Archaea</taxon>
        <taxon>Methanobacteriati</taxon>
        <taxon>Methanobacteriota</taxon>
        <taxon>Methanonatronarchaeia</taxon>
        <taxon>Methanonatronarchaeales</taxon>
        <taxon>Methanonatronarchaeaceae</taxon>
        <taxon>Candidatus Methanohalarchaeum</taxon>
    </lineage>
</organism>
<dbReference type="Proteomes" id="UP000185744">
    <property type="component" value="Unassembled WGS sequence"/>
</dbReference>
<gene>
    <name evidence="2" type="ORF">BTN85_0786</name>
</gene>
<proteinExistence type="predicted"/>
<evidence type="ECO:0000313" key="3">
    <source>
        <dbReference type="Proteomes" id="UP000185744"/>
    </source>
</evidence>
<dbReference type="AlphaFoldDB" id="A0A1Q6DVC8"/>
<sequence length="73" mass="8341">MEKCPECGAHSLFYDSKVKKAKCSIKSCGFTDSLESKNEYHEEYQKNNEGYKNTKPKIDTEFDASPKIENANL</sequence>
<comment type="caution">
    <text evidence="2">The sequence shown here is derived from an EMBL/GenBank/DDBJ whole genome shotgun (WGS) entry which is preliminary data.</text>
</comment>
<evidence type="ECO:0000256" key="1">
    <source>
        <dbReference type="SAM" id="MobiDB-lite"/>
    </source>
</evidence>